<dbReference type="Proteomes" id="UP000248924">
    <property type="component" value="Unassembled WGS sequence"/>
</dbReference>
<dbReference type="InterPro" id="IPR001173">
    <property type="entry name" value="Glyco_trans_2-like"/>
</dbReference>
<feature type="domain" description="Glycosyltransferase 2-like" evidence="2">
    <location>
        <begin position="9"/>
        <end position="131"/>
    </location>
</feature>
<dbReference type="InterPro" id="IPR029044">
    <property type="entry name" value="Nucleotide-diphossugar_trans"/>
</dbReference>
<name>A0A2W2EU30_9ACTN</name>
<dbReference type="Gene3D" id="3.90.550.10">
    <property type="entry name" value="Spore Coat Polysaccharide Biosynthesis Protein SpsA, Chain A"/>
    <property type="match status" value="1"/>
</dbReference>
<dbReference type="EMBL" id="POTY01000044">
    <property type="protein sequence ID" value="PZG20289.1"/>
    <property type="molecule type" value="Genomic_DNA"/>
</dbReference>
<comment type="caution">
    <text evidence="3">The sequence shown here is derived from an EMBL/GenBank/DDBJ whole genome shotgun (WGS) entry which is preliminary data.</text>
</comment>
<reference evidence="3 4" key="1">
    <citation type="submission" date="2018-01" db="EMBL/GenBank/DDBJ databases">
        <title>Draft genome sequence of Jishengella sp. NA12.</title>
        <authorList>
            <person name="Sahin N."/>
            <person name="Ay H."/>
            <person name="Saygin H."/>
        </authorList>
    </citation>
    <scope>NUCLEOTIDE SEQUENCE [LARGE SCALE GENOMIC DNA]</scope>
    <source>
        <strain evidence="3 4">NA12</strain>
    </source>
</reference>
<dbReference type="OrthoDB" id="3655479at2"/>
<dbReference type="SUPFAM" id="SSF53448">
    <property type="entry name" value="Nucleotide-diphospho-sugar transferases"/>
    <property type="match status" value="1"/>
</dbReference>
<dbReference type="CDD" id="cd00761">
    <property type="entry name" value="Glyco_tranf_GTA_type"/>
    <property type="match status" value="1"/>
</dbReference>
<dbReference type="PANTHER" id="PTHR43685">
    <property type="entry name" value="GLYCOSYLTRANSFERASE"/>
    <property type="match status" value="1"/>
</dbReference>
<dbReference type="Pfam" id="PF00535">
    <property type="entry name" value="Glycos_transf_2"/>
    <property type="match status" value="1"/>
</dbReference>
<evidence type="ECO:0000259" key="2">
    <source>
        <dbReference type="Pfam" id="PF00535"/>
    </source>
</evidence>
<accession>A0A2W2EU30</accession>
<sequence length="336" mass="36573">MLVMPPTVSVIVPTHNSAKTLGACLEAIHRQRHPVTEVIVVDDASTDDTRAIAQRFPCRLLVTDQNAGPAAARNRGIRASTGELLFFLDSDCAPEPDALSNALAILRDQPDVACVHGIYALEPLIDDGPVEAYRLTHGHYWRLRNVGRVRTTLFAICLIRREVFTSVGLFDEKLRASEDVELGDRMGDRYGIVLTDTVVCRHDDDSRLGALLRKQFRRSQLLIPVALAERGPAGIRANTAAGLLTAAMVPAALPSALFTGGWPVLSLLFVVLFMAAEPGLLRFVLRQRGPAFTLFFFAVHLLVQLAVVTGAVVGGLRHLADRDFGPTRATTAKTSR</sequence>
<keyword evidence="3" id="KW-0808">Transferase</keyword>
<organism evidence="3 4">
    <name type="scientific">Micromonospora craterilacus</name>
    <dbReference type="NCBI Taxonomy" id="1655439"/>
    <lineage>
        <taxon>Bacteria</taxon>
        <taxon>Bacillati</taxon>
        <taxon>Actinomycetota</taxon>
        <taxon>Actinomycetes</taxon>
        <taxon>Micromonosporales</taxon>
        <taxon>Micromonosporaceae</taxon>
        <taxon>Micromonospora</taxon>
    </lineage>
</organism>
<proteinExistence type="predicted"/>
<dbReference type="AlphaFoldDB" id="A0A2W2EU30"/>
<evidence type="ECO:0000313" key="4">
    <source>
        <dbReference type="Proteomes" id="UP000248924"/>
    </source>
</evidence>
<dbReference type="InterPro" id="IPR050834">
    <property type="entry name" value="Glycosyltransf_2"/>
</dbReference>
<evidence type="ECO:0000256" key="1">
    <source>
        <dbReference type="SAM" id="Phobius"/>
    </source>
</evidence>
<keyword evidence="1" id="KW-1133">Transmembrane helix</keyword>
<feature type="transmembrane region" description="Helical" evidence="1">
    <location>
        <begin position="292"/>
        <end position="316"/>
    </location>
</feature>
<dbReference type="PANTHER" id="PTHR43685:SF3">
    <property type="entry name" value="SLR2126 PROTEIN"/>
    <property type="match status" value="1"/>
</dbReference>
<protein>
    <submittedName>
        <fullName evidence="3">Sugar transferase</fullName>
    </submittedName>
</protein>
<keyword evidence="1" id="KW-0812">Transmembrane</keyword>
<keyword evidence="1" id="KW-0472">Membrane</keyword>
<evidence type="ECO:0000313" key="3">
    <source>
        <dbReference type="EMBL" id="PZG20289.1"/>
    </source>
</evidence>
<dbReference type="GO" id="GO:0016740">
    <property type="term" value="F:transferase activity"/>
    <property type="evidence" value="ECO:0007669"/>
    <property type="project" value="UniProtKB-KW"/>
</dbReference>
<gene>
    <name evidence="3" type="ORF">C1I95_09925</name>
</gene>
<keyword evidence="4" id="KW-1185">Reference proteome</keyword>